<dbReference type="InterPro" id="IPR017438">
    <property type="entry name" value="ATP-NAD_kinase_N"/>
</dbReference>
<dbReference type="PROSITE" id="PS50146">
    <property type="entry name" value="DAGK"/>
    <property type="match status" value="1"/>
</dbReference>
<dbReference type="RefSeq" id="WP_380902419.1">
    <property type="nucleotide sequence ID" value="NZ_JBHUEG010000007.1"/>
</dbReference>
<evidence type="ECO:0000256" key="3">
    <source>
        <dbReference type="ARBA" id="ARBA00022777"/>
    </source>
</evidence>
<keyword evidence="4" id="KW-0067">ATP-binding</keyword>
<keyword evidence="3 6" id="KW-0418">Kinase</keyword>
<reference evidence="7" key="1">
    <citation type="journal article" date="2019" name="Int. J. Syst. Evol. Microbiol.">
        <title>The Global Catalogue of Microorganisms (GCM) 10K type strain sequencing project: providing services to taxonomists for standard genome sequencing and annotation.</title>
        <authorList>
            <consortium name="The Broad Institute Genomics Platform"/>
            <consortium name="The Broad Institute Genome Sequencing Center for Infectious Disease"/>
            <person name="Wu L."/>
            <person name="Ma J."/>
        </authorList>
    </citation>
    <scope>NUCLEOTIDE SEQUENCE [LARGE SCALE GENOMIC DNA]</scope>
    <source>
        <strain evidence="7">KCTC 42662</strain>
    </source>
</reference>
<gene>
    <name evidence="6" type="ORF">ACFSR5_07850</name>
</gene>
<keyword evidence="7" id="KW-1185">Reference proteome</keyword>
<evidence type="ECO:0000256" key="4">
    <source>
        <dbReference type="ARBA" id="ARBA00022840"/>
    </source>
</evidence>
<protein>
    <submittedName>
        <fullName evidence="6">Diacylglycerol/lipid kinase family protein</fullName>
        <ecNumber evidence="6">2.7.1.-</ecNumber>
    </submittedName>
</protein>
<dbReference type="InterPro" id="IPR045540">
    <property type="entry name" value="YegS/DAGK_C"/>
</dbReference>
<dbReference type="Gene3D" id="2.60.200.40">
    <property type="match status" value="1"/>
</dbReference>
<evidence type="ECO:0000313" key="7">
    <source>
        <dbReference type="Proteomes" id="UP001597545"/>
    </source>
</evidence>
<comment type="caution">
    <text evidence="6">The sequence shown here is derived from an EMBL/GenBank/DDBJ whole genome shotgun (WGS) entry which is preliminary data.</text>
</comment>
<organism evidence="6 7">
    <name type="scientific">Sphingobacterium suaedae</name>
    <dbReference type="NCBI Taxonomy" id="1686402"/>
    <lineage>
        <taxon>Bacteria</taxon>
        <taxon>Pseudomonadati</taxon>
        <taxon>Bacteroidota</taxon>
        <taxon>Sphingobacteriia</taxon>
        <taxon>Sphingobacteriales</taxon>
        <taxon>Sphingobacteriaceae</taxon>
        <taxon>Sphingobacterium</taxon>
    </lineage>
</organism>
<evidence type="ECO:0000259" key="5">
    <source>
        <dbReference type="PROSITE" id="PS50146"/>
    </source>
</evidence>
<dbReference type="SMART" id="SM00046">
    <property type="entry name" value="DAGKc"/>
    <property type="match status" value="1"/>
</dbReference>
<feature type="domain" description="DAGKc" evidence="5">
    <location>
        <begin position="1"/>
        <end position="129"/>
    </location>
</feature>
<dbReference type="Pfam" id="PF00781">
    <property type="entry name" value="DAGK_cat"/>
    <property type="match status" value="1"/>
</dbReference>
<keyword evidence="1 6" id="KW-0808">Transferase</keyword>
<evidence type="ECO:0000256" key="1">
    <source>
        <dbReference type="ARBA" id="ARBA00022679"/>
    </source>
</evidence>
<name>A0ABW5KH45_9SPHI</name>
<dbReference type="Proteomes" id="UP001597545">
    <property type="component" value="Unassembled WGS sequence"/>
</dbReference>
<dbReference type="PANTHER" id="PTHR12358:SF54">
    <property type="entry name" value="SPHINGOSINE KINASE RELATED PROTEIN"/>
    <property type="match status" value="1"/>
</dbReference>
<dbReference type="InterPro" id="IPR001206">
    <property type="entry name" value="Diacylglycerol_kinase_cat_dom"/>
</dbReference>
<dbReference type="InterPro" id="IPR050187">
    <property type="entry name" value="Lipid_Phosphate_FormReg"/>
</dbReference>
<sequence>MKQVILLHNPGAGDEDHLKADLIKAIEAEGYGCVYFSIKKEESWKTQIDQADLAVIAGGDGTVRNVLKELLQRTALDKKIPLAILPMGTANNLSKTLGIDNLLPHEQHIAHWKDSRLQPFDVGVLQSADSQDFFLESAGYGLFPQLIQHMDNKDTSHLENAKDELKLALEVLYQLVQSAQAEQYRINADGEIFEGRCILLEIMNIQSIGPNLILSPFAKTDDGVFDLVLVEEDQRDALADYIQQLIDEKEAAFDWKTIQAKKITVDCTSQYMHIDDELIVPFKNPILADIREKVVEFLI</sequence>
<dbReference type="SUPFAM" id="SSF111331">
    <property type="entry name" value="NAD kinase/diacylglycerol kinase-like"/>
    <property type="match status" value="1"/>
</dbReference>
<dbReference type="Gene3D" id="3.40.50.10330">
    <property type="entry name" value="Probable inorganic polyphosphate/atp-NAD kinase, domain 1"/>
    <property type="match status" value="1"/>
</dbReference>
<dbReference type="InterPro" id="IPR016064">
    <property type="entry name" value="NAD/diacylglycerol_kinase_sf"/>
</dbReference>
<dbReference type="GO" id="GO:0016301">
    <property type="term" value="F:kinase activity"/>
    <property type="evidence" value="ECO:0007669"/>
    <property type="project" value="UniProtKB-KW"/>
</dbReference>
<accession>A0ABW5KH45</accession>
<dbReference type="PANTHER" id="PTHR12358">
    <property type="entry name" value="SPHINGOSINE KINASE"/>
    <property type="match status" value="1"/>
</dbReference>
<dbReference type="EC" id="2.7.1.-" evidence="6"/>
<dbReference type="EMBL" id="JBHULR010000003">
    <property type="protein sequence ID" value="MFD2547554.1"/>
    <property type="molecule type" value="Genomic_DNA"/>
</dbReference>
<proteinExistence type="predicted"/>
<keyword evidence="2" id="KW-0547">Nucleotide-binding</keyword>
<evidence type="ECO:0000313" key="6">
    <source>
        <dbReference type="EMBL" id="MFD2547554.1"/>
    </source>
</evidence>
<evidence type="ECO:0000256" key="2">
    <source>
        <dbReference type="ARBA" id="ARBA00022741"/>
    </source>
</evidence>
<dbReference type="Pfam" id="PF19279">
    <property type="entry name" value="YegS_C"/>
    <property type="match status" value="1"/>
</dbReference>